<reference evidence="1" key="1">
    <citation type="journal article" date="2014" name="Front. Microbiol.">
        <title>High frequency of phylogenetically diverse reductive dehalogenase-homologous genes in deep subseafloor sedimentary metagenomes.</title>
        <authorList>
            <person name="Kawai M."/>
            <person name="Futagami T."/>
            <person name="Toyoda A."/>
            <person name="Takaki Y."/>
            <person name="Nishi S."/>
            <person name="Hori S."/>
            <person name="Arai W."/>
            <person name="Tsubouchi T."/>
            <person name="Morono Y."/>
            <person name="Uchiyama I."/>
            <person name="Ito T."/>
            <person name="Fujiyama A."/>
            <person name="Inagaki F."/>
            <person name="Takami H."/>
        </authorList>
    </citation>
    <scope>NUCLEOTIDE SEQUENCE</scope>
    <source>
        <strain evidence="1">Expedition CK06-06</strain>
    </source>
</reference>
<organism evidence="1">
    <name type="scientific">marine sediment metagenome</name>
    <dbReference type="NCBI Taxonomy" id="412755"/>
    <lineage>
        <taxon>unclassified sequences</taxon>
        <taxon>metagenomes</taxon>
        <taxon>ecological metagenomes</taxon>
    </lineage>
</organism>
<protein>
    <submittedName>
        <fullName evidence="1">Uncharacterized protein</fullName>
    </submittedName>
</protein>
<name>X1KZ83_9ZZZZ</name>
<dbReference type="AlphaFoldDB" id="X1KZ83"/>
<evidence type="ECO:0000313" key="1">
    <source>
        <dbReference type="EMBL" id="GAI12008.1"/>
    </source>
</evidence>
<comment type="caution">
    <text evidence="1">The sequence shown here is derived from an EMBL/GenBank/DDBJ whole genome shotgun (WGS) entry which is preliminary data.</text>
</comment>
<accession>X1KZ83</accession>
<sequence length="208" mass="23475">MATSPDRFEHSVSTAMVALLNELTTYNTVATNKLSLGVTQFSKARSVQEYQQIGICVRDSWIEFAQSIFRPEFCPAGQQVPGPADVKRMIEHTLRSLDHKSGYLVSSSKAAYDLANELQHDLSATRQAAFWCLCSTILDMLLILDLVVRSEVKTKSLYYKCPHCGSIKLEVREHWEVEYDGAWKCDKLVCTDCGWYYIEDLGGMTGIE</sequence>
<dbReference type="EMBL" id="BARV01006375">
    <property type="protein sequence ID" value="GAI12008.1"/>
    <property type="molecule type" value="Genomic_DNA"/>
</dbReference>
<proteinExistence type="predicted"/>
<gene>
    <name evidence="1" type="ORF">S06H3_13061</name>
</gene>